<evidence type="ECO:0008006" key="3">
    <source>
        <dbReference type="Google" id="ProtNLM"/>
    </source>
</evidence>
<evidence type="ECO:0000313" key="1">
    <source>
        <dbReference type="EMBL" id="MBF4693117.1"/>
    </source>
</evidence>
<dbReference type="Proteomes" id="UP000614200">
    <property type="component" value="Unassembled WGS sequence"/>
</dbReference>
<reference evidence="1 2" key="1">
    <citation type="submission" date="2020-11" db="EMBL/GenBank/DDBJ databases">
        <title>Fusibacter basophilias sp. nov.</title>
        <authorList>
            <person name="Qiu D."/>
        </authorList>
    </citation>
    <scope>NUCLEOTIDE SEQUENCE [LARGE SCALE GENOMIC DNA]</scope>
    <source>
        <strain evidence="1 2">Q10-2</strain>
    </source>
</reference>
<accession>A0ABR9ZRN1</accession>
<organism evidence="1 2">
    <name type="scientific">Fusibacter ferrireducens</name>
    <dbReference type="NCBI Taxonomy" id="2785058"/>
    <lineage>
        <taxon>Bacteria</taxon>
        <taxon>Bacillati</taxon>
        <taxon>Bacillota</taxon>
        <taxon>Clostridia</taxon>
        <taxon>Eubacteriales</taxon>
        <taxon>Eubacteriales Family XII. Incertae Sedis</taxon>
        <taxon>Fusibacter</taxon>
    </lineage>
</organism>
<sequence length="148" mass="17207">MKIHHKIIFWSIVIALALILNLNNGQTEENYYRKTVSDVHELFFASYGSMESDDLETVAENRDKIDTLASNLSKVKTSSETHEAENLVHEMISASYELMDAKIDLLENKDTYVYSNDKVEPHDVIFEKSNHLLELYEQYNENLKTFVE</sequence>
<protein>
    <recommendedName>
        <fullName evidence="3">DUF4363 domain-containing protein</fullName>
    </recommendedName>
</protein>
<comment type="caution">
    <text evidence="1">The sequence shown here is derived from an EMBL/GenBank/DDBJ whole genome shotgun (WGS) entry which is preliminary data.</text>
</comment>
<evidence type="ECO:0000313" key="2">
    <source>
        <dbReference type="Proteomes" id="UP000614200"/>
    </source>
</evidence>
<dbReference type="RefSeq" id="WP_194701347.1">
    <property type="nucleotide sequence ID" value="NZ_JADKNH010000004.1"/>
</dbReference>
<proteinExistence type="predicted"/>
<dbReference type="EMBL" id="JADKNH010000004">
    <property type="protein sequence ID" value="MBF4693117.1"/>
    <property type="molecule type" value="Genomic_DNA"/>
</dbReference>
<gene>
    <name evidence="1" type="ORF">ISU02_08295</name>
</gene>
<keyword evidence="2" id="KW-1185">Reference proteome</keyword>
<name>A0ABR9ZRN1_9FIRM</name>